<feature type="compositionally biased region" description="Basic and acidic residues" evidence="1">
    <location>
        <begin position="78"/>
        <end position="93"/>
    </location>
</feature>
<dbReference type="EMBL" id="QUQM01000005">
    <property type="protein sequence ID" value="KAA8643641.1"/>
    <property type="molecule type" value="Genomic_DNA"/>
</dbReference>
<dbReference type="InterPro" id="IPR054505">
    <property type="entry name" value="Myb_DNA-bind_8"/>
</dbReference>
<accession>A0A5M9MA14</accession>
<gene>
    <name evidence="3" type="ORF">ATNIH1004_010410</name>
</gene>
<dbReference type="Pfam" id="PF22980">
    <property type="entry name" value="Myb_DNA-bind_8"/>
    <property type="match status" value="1"/>
</dbReference>
<evidence type="ECO:0000313" key="3">
    <source>
        <dbReference type="EMBL" id="KAA8643641.1"/>
    </source>
</evidence>
<evidence type="ECO:0000256" key="1">
    <source>
        <dbReference type="SAM" id="MobiDB-lite"/>
    </source>
</evidence>
<protein>
    <recommendedName>
        <fullName evidence="2">Myb-like DNA-binding domain-containing protein</fullName>
    </recommendedName>
</protein>
<comment type="caution">
    <text evidence="3">The sequence shown here is derived from an EMBL/GenBank/DDBJ whole genome shotgun (WGS) entry which is preliminary data.</text>
</comment>
<proteinExistence type="predicted"/>
<feature type="region of interest" description="Disordered" evidence="1">
    <location>
        <begin position="179"/>
        <end position="200"/>
    </location>
</feature>
<name>A0A5M9MA14_9EURO</name>
<evidence type="ECO:0000259" key="2">
    <source>
        <dbReference type="Pfam" id="PF22980"/>
    </source>
</evidence>
<dbReference type="GeneID" id="54333112"/>
<organism evidence="3 4">
    <name type="scientific">Aspergillus tanneri</name>
    <dbReference type="NCBI Taxonomy" id="1220188"/>
    <lineage>
        <taxon>Eukaryota</taxon>
        <taxon>Fungi</taxon>
        <taxon>Dikarya</taxon>
        <taxon>Ascomycota</taxon>
        <taxon>Pezizomycotina</taxon>
        <taxon>Eurotiomycetes</taxon>
        <taxon>Eurotiomycetidae</taxon>
        <taxon>Eurotiales</taxon>
        <taxon>Aspergillaceae</taxon>
        <taxon>Aspergillus</taxon>
        <taxon>Aspergillus subgen. Circumdati</taxon>
    </lineage>
</organism>
<reference evidence="3 4" key="1">
    <citation type="submission" date="2019-08" db="EMBL/GenBank/DDBJ databases">
        <title>The genome sequence of a newly discovered highly antifungal drug resistant Aspergillus species, Aspergillus tanneri NIH 1004.</title>
        <authorList>
            <person name="Mounaud S."/>
            <person name="Singh I."/>
            <person name="Joardar V."/>
            <person name="Pakala S."/>
            <person name="Pakala S."/>
            <person name="Venepally P."/>
            <person name="Chung J.K."/>
            <person name="Losada L."/>
            <person name="Nierman W.C."/>
        </authorList>
    </citation>
    <scope>NUCLEOTIDE SEQUENCE [LARGE SCALE GENOMIC DNA]</scope>
    <source>
        <strain evidence="3 4">NIH1004</strain>
    </source>
</reference>
<dbReference type="OrthoDB" id="3944408at2759"/>
<feature type="region of interest" description="Disordered" evidence="1">
    <location>
        <begin position="60"/>
        <end position="118"/>
    </location>
</feature>
<dbReference type="Proteomes" id="UP000324241">
    <property type="component" value="Unassembled WGS sequence"/>
</dbReference>
<feature type="domain" description="Myb-like DNA-binding" evidence="2">
    <location>
        <begin position="14"/>
        <end position="61"/>
    </location>
</feature>
<evidence type="ECO:0000313" key="4">
    <source>
        <dbReference type="Proteomes" id="UP000324241"/>
    </source>
</evidence>
<dbReference type="VEuPathDB" id="FungiDB:EYZ11_005934"/>
<dbReference type="RefSeq" id="XP_033423003.1">
    <property type="nucleotide sequence ID" value="XM_033574985.1"/>
</dbReference>
<dbReference type="AlphaFoldDB" id="A0A5M9MA14"/>
<sequence>MSTVRRSRAMPTDSPTAKFLYTIIKQLDLKSIDWNLVASQLDISNGHAARMRYSRFRQQMEGITSTPRAPRPKKTANKSKDSSWKMDTHKDTEPTASQPKPEVKQEPRIAPYSSDPYIKADPSMQRIPTLAEIPHFSSPMMIPNQPRPPSSAFPYSSSTVAPVELSKYSPAQSFPGRSPLEYENCPASQPAWSPIKTEPRDQMGVGDVLFKVEQPEEQVVAAQGNEVEYQGTNVAGVDGKGVENRD</sequence>